<name>A0AAE0NCE2_9PEZI</name>
<organism evidence="2 3">
    <name type="scientific">Podospora didyma</name>
    <dbReference type="NCBI Taxonomy" id="330526"/>
    <lineage>
        <taxon>Eukaryota</taxon>
        <taxon>Fungi</taxon>
        <taxon>Dikarya</taxon>
        <taxon>Ascomycota</taxon>
        <taxon>Pezizomycotina</taxon>
        <taxon>Sordariomycetes</taxon>
        <taxon>Sordariomycetidae</taxon>
        <taxon>Sordariales</taxon>
        <taxon>Podosporaceae</taxon>
        <taxon>Podospora</taxon>
    </lineage>
</organism>
<keyword evidence="1" id="KW-1133">Transmembrane helix</keyword>
<protein>
    <submittedName>
        <fullName evidence="2">Uncharacterized protein</fullName>
    </submittedName>
</protein>
<evidence type="ECO:0000313" key="3">
    <source>
        <dbReference type="Proteomes" id="UP001285441"/>
    </source>
</evidence>
<dbReference type="Proteomes" id="UP001285441">
    <property type="component" value="Unassembled WGS sequence"/>
</dbReference>
<feature type="transmembrane region" description="Helical" evidence="1">
    <location>
        <begin position="106"/>
        <end position="128"/>
    </location>
</feature>
<reference evidence="2" key="1">
    <citation type="journal article" date="2023" name="Mol. Phylogenet. Evol.">
        <title>Genome-scale phylogeny and comparative genomics of the fungal order Sordariales.</title>
        <authorList>
            <person name="Hensen N."/>
            <person name="Bonometti L."/>
            <person name="Westerberg I."/>
            <person name="Brannstrom I.O."/>
            <person name="Guillou S."/>
            <person name="Cros-Aarteil S."/>
            <person name="Calhoun S."/>
            <person name="Haridas S."/>
            <person name="Kuo A."/>
            <person name="Mondo S."/>
            <person name="Pangilinan J."/>
            <person name="Riley R."/>
            <person name="LaButti K."/>
            <person name="Andreopoulos B."/>
            <person name="Lipzen A."/>
            <person name="Chen C."/>
            <person name="Yan M."/>
            <person name="Daum C."/>
            <person name="Ng V."/>
            <person name="Clum A."/>
            <person name="Steindorff A."/>
            <person name="Ohm R.A."/>
            <person name="Martin F."/>
            <person name="Silar P."/>
            <person name="Natvig D.O."/>
            <person name="Lalanne C."/>
            <person name="Gautier V."/>
            <person name="Ament-Velasquez S.L."/>
            <person name="Kruys A."/>
            <person name="Hutchinson M.I."/>
            <person name="Powell A.J."/>
            <person name="Barry K."/>
            <person name="Miller A.N."/>
            <person name="Grigoriev I.V."/>
            <person name="Debuchy R."/>
            <person name="Gladieux P."/>
            <person name="Hiltunen Thoren M."/>
            <person name="Johannesson H."/>
        </authorList>
    </citation>
    <scope>NUCLEOTIDE SEQUENCE</scope>
    <source>
        <strain evidence="2">CBS 232.78</strain>
    </source>
</reference>
<keyword evidence="1" id="KW-0812">Transmembrane</keyword>
<accession>A0AAE0NCE2</accession>
<evidence type="ECO:0000313" key="2">
    <source>
        <dbReference type="EMBL" id="KAK3378238.1"/>
    </source>
</evidence>
<keyword evidence="1" id="KW-0472">Membrane</keyword>
<dbReference type="AlphaFoldDB" id="A0AAE0NCE2"/>
<reference evidence="2" key="2">
    <citation type="submission" date="2023-06" db="EMBL/GenBank/DDBJ databases">
        <authorList>
            <consortium name="Lawrence Berkeley National Laboratory"/>
            <person name="Haridas S."/>
            <person name="Hensen N."/>
            <person name="Bonometti L."/>
            <person name="Westerberg I."/>
            <person name="Brannstrom I.O."/>
            <person name="Guillou S."/>
            <person name="Cros-Aarteil S."/>
            <person name="Calhoun S."/>
            <person name="Kuo A."/>
            <person name="Mondo S."/>
            <person name="Pangilinan J."/>
            <person name="Riley R."/>
            <person name="LaButti K."/>
            <person name="Andreopoulos B."/>
            <person name="Lipzen A."/>
            <person name="Chen C."/>
            <person name="Yanf M."/>
            <person name="Daum C."/>
            <person name="Ng V."/>
            <person name="Clum A."/>
            <person name="Steindorff A."/>
            <person name="Ohm R."/>
            <person name="Martin F."/>
            <person name="Silar P."/>
            <person name="Natvig D."/>
            <person name="Lalanne C."/>
            <person name="Gautier V."/>
            <person name="Ament-velasquez S.L."/>
            <person name="Kruys A."/>
            <person name="Hutchinson M.I."/>
            <person name="Powell A.J."/>
            <person name="Barry K."/>
            <person name="Miller A.N."/>
            <person name="Grigoriev I.V."/>
            <person name="Debuchy R."/>
            <person name="Gladieux P."/>
            <person name="Thoren M.H."/>
            <person name="Johannesson H."/>
        </authorList>
    </citation>
    <scope>NUCLEOTIDE SEQUENCE</scope>
    <source>
        <strain evidence="2">CBS 232.78</strain>
    </source>
</reference>
<dbReference type="PANTHER" id="PTHR35395">
    <property type="entry name" value="DUF6536 DOMAIN-CONTAINING PROTEIN"/>
    <property type="match status" value="1"/>
</dbReference>
<evidence type="ECO:0000256" key="1">
    <source>
        <dbReference type="SAM" id="Phobius"/>
    </source>
</evidence>
<dbReference type="EMBL" id="JAULSW010000006">
    <property type="protein sequence ID" value="KAK3378238.1"/>
    <property type="molecule type" value="Genomic_DNA"/>
</dbReference>
<proteinExistence type="predicted"/>
<gene>
    <name evidence="2" type="ORF">B0H63DRAFT_241771</name>
</gene>
<feature type="transmembrane region" description="Helical" evidence="1">
    <location>
        <begin position="181"/>
        <end position="199"/>
    </location>
</feature>
<dbReference type="PANTHER" id="PTHR35395:SF1">
    <property type="entry name" value="DUF6536 DOMAIN-CONTAINING PROTEIN"/>
    <property type="match status" value="1"/>
</dbReference>
<feature type="transmembrane region" description="Helical" evidence="1">
    <location>
        <begin position="6"/>
        <end position="24"/>
    </location>
</feature>
<keyword evidence="3" id="KW-1185">Reference proteome</keyword>
<sequence length="285" mass="32433">MSTVCILNLIKAAVMLFIWFLRGWQSSQRHDADKEVLYTLGDAISSFMRRPDDTTRDMGLATKWDFESKRKWSTRLVKQDPLPSTTPREFQVSKYRWWQAASPKRWFIVLFLWLLVTGVAIRLMGLALPSLHRRSISTTIPDLWKMGSGALTPYTYLVVGLPRGDPAGLISNVLLANLPQLILSMLYILYNTILGTFLVQREFSQMNVRRKPLRVSEPIGIQRSSYFISLPLRYGIPSYVSPGLIHWLISKSLFLARVTAVHPDGSINVENSFSTCGYSPIAVFC</sequence>
<comment type="caution">
    <text evidence="2">The sequence shown here is derived from an EMBL/GenBank/DDBJ whole genome shotgun (WGS) entry which is preliminary data.</text>
</comment>